<accession>A0A0A9DEX8</accession>
<proteinExistence type="predicted"/>
<reference evidence="2" key="2">
    <citation type="journal article" date="2015" name="Data Brief">
        <title>Shoot transcriptome of the giant reed, Arundo donax.</title>
        <authorList>
            <person name="Barrero R.A."/>
            <person name="Guerrero F.D."/>
            <person name="Moolhuijzen P."/>
            <person name="Goolsby J.A."/>
            <person name="Tidwell J."/>
            <person name="Bellgard S.E."/>
            <person name="Bellgard M.I."/>
        </authorList>
    </citation>
    <scope>NUCLEOTIDE SEQUENCE</scope>
    <source>
        <tissue evidence="2">Shoot tissue taken approximately 20 cm above the soil surface</tissue>
    </source>
</reference>
<reference evidence="2" key="1">
    <citation type="submission" date="2014-09" db="EMBL/GenBank/DDBJ databases">
        <authorList>
            <person name="Magalhaes I.L.F."/>
            <person name="Oliveira U."/>
            <person name="Santos F.R."/>
            <person name="Vidigal T.H.D.A."/>
            <person name="Brescovit A.D."/>
            <person name="Santos A.J."/>
        </authorList>
    </citation>
    <scope>NUCLEOTIDE SEQUENCE</scope>
    <source>
        <tissue evidence="2">Shoot tissue taken approximately 20 cm above the soil surface</tissue>
    </source>
</reference>
<evidence type="ECO:0000256" key="1">
    <source>
        <dbReference type="SAM" id="SignalP"/>
    </source>
</evidence>
<sequence>MLCCFGYDSALIWLFSSCFLLFSRHPVGSVLHGLIPNSTTSGIFIIESIQLDGLWCLVKQV</sequence>
<protein>
    <submittedName>
        <fullName evidence="2">Uncharacterized protein</fullName>
    </submittedName>
</protein>
<evidence type="ECO:0000313" key="2">
    <source>
        <dbReference type="EMBL" id="JAD84175.1"/>
    </source>
</evidence>
<organism evidence="2">
    <name type="scientific">Arundo donax</name>
    <name type="common">Giant reed</name>
    <name type="synonym">Donax arundinaceus</name>
    <dbReference type="NCBI Taxonomy" id="35708"/>
    <lineage>
        <taxon>Eukaryota</taxon>
        <taxon>Viridiplantae</taxon>
        <taxon>Streptophyta</taxon>
        <taxon>Embryophyta</taxon>
        <taxon>Tracheophyta</taxon>
        <taxon>Spermatophyta</taxon>
        <taxon>Magnoliopsida</taxon>
        <taxon>Liliopsida</taxon>
        <taxon>Poales</taxon>
        <taxon>Poaceae</taxon>
        <taxon>PACMAD clade</taxon>
        <taxon>Arundinoideae</taxon>
        <taxon>Arundineae</taxon>
        <taxon>Arundo</taxon>
    </lineage>
</organism>
<keyword evidence="1" id="KW-0732">Signal</keyword>
<name>A0A0A9DEX8_ARUDO</name>
<feature type="signal peptide" evidence="1">
    <location>
        <begin position="1"/>
        <end position="29"/>
    </location>
</feature>
<feature type="chain" id="PRO_5002061285" evidence="1">
    <location>
        <begin position="30"/>
        <end position="61"/>
    </location>
</feature>
<dbReference type="AlphaFoldDB" id="A0A0A9DEX8"/>
<dbReference type="EMBL" id="GBRH01213720">
    <property type="protein sequence ID" value="JAD84175.1"/>
    <property type="molecule type" value="Transcribed_RNA"/>
</dbReference>